<keyword evidence="6" id="KW-1185">Reference proteome</keyword>
<evidence type="ECO:0000256" key="3">
    <source>
        <dbReference type="ARBA" id="ARBA00022729"/>
    </source>
</evidence>
<organism evidence="5 6">
    <name type="scientific">Roseospira visakhapatnamensis</name>
    <dbReference type="NCBI Taxonomy" id="390880"/>
    <lineage>
        <taxon>Bacteria</taxon>
        <taxon>Pseudomonadati</taxon>
        <taxon>Pseudomonadota</taxon>
        <taxon>Alphaproteobacteria</taxon>
        <taxon>Rhodospirillales</taxon>
        <taxon>Rhodospirillaceae</taxon>
        <taxon>Roseospira</taxon>
    </lineage>
</organism>
<dbReference type="NCBIfam" id="TIGR00787">
    <property type="entry name" value="dctP"/>
    <property type="match status" value="1"/>
</dbReference>
<dbReference type="InterPro" id="IPR004682">
    <property type="entry name" value="TRAP_DctP"/>
</dbReference>
<dbReference type="Pfam" id="PF03480">
    <property type="entry name" value="DctP"/>
    <property type="match status" value="1"/>
</dbReference>
<proteinExistence type="inferred from homology"/>
<keyword evidence="2" id="KW-0813">Transport</keyword>
<dbReference type="GO" id="GO:0055085">
    <property type="term" value="P:transmembrane transport"/>
    <property type="evidence" value="ECO:0007669"/>
    <property type="project" value="InterPro"/>
</dbReference>
<sequence length="449" mass="48708">MTNGAVIQAPLRDGTFTTAPSTQARADGGQGAPGRDDGEVAPRVIITDVTVPCIAWCPPSGGAGRQRKAAEQADRVARCDAVPESVKTVWRWRRSPGSGERKRAGTVPTAQNKRNQSGGEPMKSLSQLSLAGALALSMFTAPAFADTVILKMANVTSLSAKDAGLVFKQVAEEASNGTLTINLFPDNQLGDDRTVVESTVFGDIDISVSSTSPLATMFADLFVFDAPFLFLSPDDAYTALDGKGGQEAFASLEDKGLKGLTFWENGFRNLTNNNKEVHVPAELDNMKIRVMQNEVQLAAWKAFGANPTPMAFTELFTALQQGTVDGQENPLGIIDGNKFQEVQKYLSLTGHVYTPYIVVMNLDKFNALDETQQAAIMKATEESTAYQRARSQELEEEILVKVQDEGMIVTELSPEQKAAWQQKIIDANLYDDVKAKMDHPEILDQLLAK</sequence>
<gene>
    <name evidence="5" type="ORF">GGD89_002739</name>
</gene>
<evidence type="ECO:0000256" key="4">
    <source>
        <dbReference type="SAM" id="MobiDB-lite"/>
    </source>
</evidence>
<dbReference type="RefSeq" id="WP_221238464.1">
    <property type="nucleotide sequence ID" value="NZ_JACIGK010000021.1"/>
</dbReference>
<dbReference type="Gene3D" id="3.40.190.170">
    <property type="entry name" value="Bacterial extracellular solute-binding protein, family 7"/>
    <property type="match status" value="1"/>
</dbReference>
<dbReference type="PANTHER" id="PTHR33376:SF7">
    <property type="entry name" value="C4-DICARBOXYLATE-BINDING PROTEIN DCTB"/>
    <property type="match status" value="1"/>
</dbReference>
<keyword evidence="5" id="KW-0675">Receptor</keyword>
<feature type="compositionally biased region" description="Polar residues" evidence="4">
    <location>
        <begin position="15"/>
        <end position="24"/>
    </location>
</feature>
<protein>
    <submittedName>
        <fullName evidence="5">Tripartite ATP-independent transporter DctP family solute receptor</fullName>
    </submittedName>
</protein>
<dbReference type="InterPro" id="IPR018389">
    <property type="entry name" value="DctP_fam"/>
</dbReference>
<name>A0A7W6REP5_9PROT</name>
<accession>A0A7W6REP5</accession>
<comment type="caution">
    <text evidence="5">The sequence shown here is derived from an EMBL/GenBank/DDBJ whole genome shotgun (WGS) entry which is preliminary data.</text>
</comment>
<feature type="region of interest" description="Disordered" evidence="4">
    <location>
        <begin position="1"/>
        <end position="38"/>
    </location>
</feature>
<dbReference type="AlphaFoldDB" id="A0A7W6REP5"/>
<dbReference type="InterPro" id="IPR038404">
    <property type="entry name" value="TRAP_DctP_sf"/>
</dbReference>
<dbReference type="NCBIfam" id="NF037995">
    <property type="entry name" value="TRAP_S1"/>
    <property type="match status" value="1"/>
</dbReference>
<comment type="similarity">
    <text evidence="1">Belongs to the bacterial solute-binding protein 7 family.</text>
</comment>
<evidence type="ECO:0000313" key="6">
    <source>
        <dbReference type="Proteomes" id="UP000554286"/>
    </source>
</evidence>
<feature type="region of interest" description="Disordered" evidence="4">
    <location>
        <begin position="93"/>
        <end position="123"/>
    </location>
</feature>
<evidence type="ECO:0000313" key="5">
    <source>
        <dbReference type="EMBL" id="MBB4267098.1"/>
    </source>
</evidence>
<keyword evidence="3" id="KW-0732">Signal</keyword>
<evidence type="ECO:0000256" key="2">
    <source>
        <dbReference type="ARBA" id="ARBA00022448"/>
    </source>
</evidence>
<dbReference type="GO" id="GO:0030288">
    <property type="term" value="C:outer membrane-bounded periplasmic space"/>
    <property type="evidence" value="ECO:0007669"/>
    <property type="project" value="InterPro"/>
</dbReference>
<dbReference type="PANTHER" id="PTHR33376">
    <property type="match status" value="1"/>
</dbReference>
<evidence type="ECO:0000256" key="1">
    <source>
        <dbReference type="ARBA" id="ARBA00009023"/>
    </source>
</evidence>
<dbReference type="Proteomes" id="UP000554286">
    <property type="component" value="Unassembled WGS sequence"/>
</dbReference>
<feature type="compositionally biased region" description="Polar residues" evidence="4">
    <location>
        <begin position="108"/>
        <end position="118"/>
    </location>
</feature>
<reference evidence="5 6" key="1">
    <citation type="submission" date="2020-08" db="EMBL/GenBank/DDBJ databases">
        <title>Genome sequencing of Purple Non-Sulfur Bacteria from various extreme environments.</title>
        <authorList>
            <person name="Mayer M."/>
        </authorList>
    </citation>
    <scope>NUCLEOTIDE SEQUENCE [LARGE SCALE GENOMIC DNA]</scope>
    <source>
        <strain evidence="5 6">JA131</strain>
    </source>
</reference>
<dbReference type="EMBL" id="JACIGK010000021">
    <property type="protein sequence ID" value="MBB4267098.1"/>
    <property type="molecule type" value="Genomic_DNA"/>
</dbReference>